<comment type="caution">
    <text evidence="1">The sequence shown here is derived from an EMBL/GenBank/DDBJ whole genome shotgun (WGS) entry which is preliminary data.</text>
</comment>
<evidence type="ECO:0000313" key="2">
    <source>
        <dbReference type="Proteomes" id="UP000001338"/>
    </source>
</evidence>
<evidence type="ECO:0000313" key="1">
    <source>
        <dbReference type="EMBL" id="EKR64385.1"/>
    </source>
</evidence>
<name>A0A828Z379_9LEPT</name>
<dbReference type="Proteomes" id="UP000001338">
    <property type="component" value="Unassembled WGS sequence"/>
</dbReference>
<organism evidence="1 2">
    <name type="scientific">Leptospira weilii str. 2006001853</name>
    <dbReference type="NCBI Taxonomy" id="1001589"/>
    <lineage>
        <taxon>Bacteria</taxon>
        <taxon>Pseudomonadati</taxon>
        <taxon>Spirochaetota</taxon>
        <taxon>Spirochaetia</taxon>
        <taxon>Leptospirales</taxon>
        <taxon>Leptospiraceae</taxon>
        <taxon>Leptospira</taxon>
    </lineage>
</organism>
<sequence>MKNQNNFTIGIEQRVKRILDKFQIQNLIELLLERKNRIL</sequence>
<gene>
    <name evidence="1" type="ORF">LEP1GSC036_4799</name>
</gene>
<accession>A0A828Z379</accession>
<dbReference type="AlphaFoldDB" id="A0A828Z379"/>
<dbReference type="EMBL" id="AFLV02000043">
    <property type="protein sequence ID" value="EKR64385.1"/>
    <property type="molecule type" value="Genomic_DNA"/>
</dbReference>
<proteinExistence type="predicted"/>
<reference evidence="1 2" key="1">
    <citation type="submission" date="2012-10" db="EMBL/GenBank/DDBJ databases">
        <authorList>
            <person name="Harkins D.M."/>
            <person name="Durkin A.S."/>
            <person name="Brinkac L.M."/>
            <person name="Haft D.H."/>
            <person name="Selengut J.D."/>
            <person name="Sanka R."/>
            <person name="DePew J."/>
            <person name="Purushe J."/>
            <person name="Whelen A.C."/>
            <person name="Vinetz J.M."/>
            <person name="Sutton G.G."/>
            <person name="Nierman W.C."/>
            <person name="Fouts D.E."/>
        </authorList>
    </citation>
    <scope>NUCLEOTIDE SEQUENCE [LARGE SCALE GENOMIC DNA]</scope>
    <source>
        <strain evidence="1 2">2006001853</strain>
    </source>
</reference>
<protein>
    <submittedName>
        <fullName evidence="1">Uncharacterized protein</fullName>
    </submittedName>
</protein>